<evidence type="ECO:0000313" key="9">
    <source>
        <dbReference type="Proteomes" id="UP000000844"/>
    </source>
</evidence>
<dbReference type="Pfam" id="PF00294">
    <property type="entry name" value="PfkB"/>
    <property type="match status" value="1"/>
</dbReference>
<dbReference type="EMBL" id="CP001778">
    <property type="protein sequence ID" value="ADD43279.1"/>
    <property type="molecule type" value="Genomic_DNA"/>
</dbReference>
<protein>
    <submittedName>
        <fullName evidence="8">PfkB domain protein</fullName>
    </submittedName>
</protein>
<dbReference type="KEGG" id="sna:Snas_3619"/>
<proteinExistence type="inferred from homology"/>
<evidence type="ECO:0000256" key="4">
    <source>
        <dbReference type="ARBA" id="ARBA00022777"/>
    </source>
</evidence>
<name>D3PWQ7_STANL</name>
<dbReference type="RefSeq" id="WP_013018850.1">
    <property type="nucleotide sequence ID" value="NC_013947.1"/>
</dbReference>
<sequence>MNTIAVIGEAVADAVAMPDDATGALRLEVRPGGSPANTAVALARLGSPTRFLGRLSKGILGQLLRTHLDKSQVDLSAAVTASQEATLAVAALDDQGRAAYDFYVNGTADWDWSPAELEPIASAAIIHTGSLALVRPPGCDVITDALRAHRHDATISIDPNVRPGIATAKRYRDGLDDWAALADILKLSEDDLAFTHPGADHRELCERWHARGCPLIVITLGERGAMASLDGEPVHVAAQPIRLADTIGAGDAFTAGLLHRLLETGRRLDIETLTSALELASLVAAHTCEVPGADPPWIDQLKWPPAPRR</sequence>
<dbReference type="HOGENOM" id="CLU_027634_6_2_11"/>
<dbReference type="Proteomes" id="UP000000844">
    <property type="component" value="Chromosome"/>
</dbReference>
<keyword evidence="2 6" id="KW-0808">Transferase</keyword>
<keyword evidence="4 6" id="KW-0418">Kinase</keyword>
<feature type="domain" description="Carbohydrate kinase PfkB" evidence="7">
    <location>
        <begin position="1"/>
        <end position="296"/>
    </location>
</feature>
<dbReference type="InterPro" id="IPR011611">
    <property type="entry name" value="PfkB_dom"/>
</dbReference>
<dbReference type="PANTHER" id="PTHR43085:SF1">
    <property type="entry name" value="PSEUDOURIDINE KINASE-RELATED"/>
    <property type="match status" value="1"/>
</dbReference>
<accession>D3PWQ7</accession>
<keyword evidence="3" id="KW-0547">Nucleotide-binding</keyword>
<dbReference type="PROSITE" id="PS00584">
    <property type="entry name" value="PFKB_KINASES_2"/>
    <property type="match status" value="1"/>
</dbReference>
<dbReference type="SUPFAM" id="SSF53613">
    <property type="entry name" value="Ribokinase-like"/>
    <property type="match status" value="1"/>
</dbReference>
<keyword evidence="9" id="KW-1185">Reference proteome</keyword>
<dbReference type="AlphaFoldDB" id="D3PWQ7"/>
<gene>
    <name evidence="8" type="ordered locus">Snas_3619</name>
</gene>
<evidence type="ECO:0000259" key="7">
    <source>
        <dbReference type="Pfam" id="PF00294"/>
    </source>
</evidence>
<organism evidence="8 9">
    <name type="scientific">Stackebrandtia nassauensis (strain DSM 44728 / CIP 108903 / NRRL B-16338 / NBRC 102104 / LLR-40K-21)</name>
    <dbReference type="NCBI Taxonomy" id="446470"/>
    <lineage>
        <taxon>Bacteria</taxon>
        <taxon>Bacillati</taxon>
        <taxon>Actinomycetota</taxon>
        <taxon>Actinomycetes</taxon>
        <taxon>Glycomycetales</taxon>
        <taxon>Glycomycetaceae</taxon>
        <taxon>Stackebrandtia</taxon>
    </lineage>
</organism>
<evidence type="ECO:0000313" key="8">
    <source>
        <dbReference type="EMBL" id="ADD43279.1"/>
    </source>
</evidence>
<keyword evidence="5" id="KW-0067">ATP-binding</keyword>
<dbReference type="STRING" id="446470.Snas_3619"/>
<evidence type="ECO:0000256" key="1">
    <source>
        <dbReference type="ARBA" id="ARBA00010688"/>
    </source>
</evidence>
<dbReference type="Gene3D" id="3.40.1190.20">
    <property type="match status" value="1"/>
</dbReference>
<dbReference type="GO" id="GO:0005524">
    <property type="term" value="F:ATP binding"/>
    <property type="evidence" value="ECO:0007669"/>
    <property type="project" value="UniProtKB-KW"/>
</dbReference>
<evidence type="ECO:0000256" key="3">
    <source>
        <dbReference type="ARBA" id="ARBA00022741"/>
    </source>
</evidence>
<dbReference type="OrthoDB" id="9795789at2"/>
<comment type="similarity">
    <text evidence="1 6">Belongs to the carbohydrate kinase PfkB family.</text>
</comment>
<evidence type="ECO:0000256" key="2">
    <source>
        <dbReference type="ARBA" id="ARBA00022679"/>
    </source>
</evidence>
<dbReference type="InterPro" id="IPR029056">
    <property type="entry name" value="Ribokinase-like"/>
</dbReference>
<dbReference type="InterPro" id="IPR050306">
    <property type="entry name" value="PfkB_Carbo_kinase"/>
</dbReference>
<evidence type="ECO:0000256" key="5">
    <source>
        <dbReference type="ARBA" id="ARBA00022840"/>
    </source>
</evidence>
<dbReference type="GO" id="GO:0008865">
    <property type="term" value="F:fructokinase activity"/>
    <property type="evidence" value="ECO:0007669"/>
    <property type="project" value="UniProtKB-ARBA"/>
</dbReference>
<dbReference type="eggNOG" id="COG0524">
    <property type="taxonomic scope" value="Bacteria"/>
</dbReference>
<reference evidence="8 9" key="1">
    <citation type="journal article" date="2009" name="Stand. Genomic Sci.">
        <title>Complete genome sequence of Stackebrandtia nassauensis type strain (LLR-40K-21).</title>
        <authorList>
            <person name="Munk C."/>
            <person name="Lapidus A."/>
            <person name="Copeland A."/>
            <person name="Jando M."/>
            <person name="Mayilraj S."/>
            <person name="Glavina Del Rio T."/>
            <person name="Nolan M."/>
            <person name="Chen F."/>
            <person name="Lucas S."/>
            <person name="Tice H."/>
            <person name="Cheng J.F."/>
            <person name="Han C."/>
            <person name="Detter J.C."/>
            <person name="Bruce D."/>
            <person name="Goodwin L."/>
            <person name="Chain P."/>
            <person name="Pitluck S."/>
            <person name="Goker M."/>
            <person name="Ovchinikova G."/>
            <person name="Pati A."/>
            <person name="Ivanova N."/>
            <person name="Mavromatis K."/>
            <person name="Chen A."/>
            <person name="Palaniappan K."/>
            <person name="Land M."/>
            <person name="Hauser L."/>
            <person name="Chang Y.J."/>
            <person name="Jeffries C.D."/>
            <person name="Bristow J."/>
            <person name="Eisen J.A."/>
            <person name="Markowitz V."/>
            <person name="Hugenholtz P."/>
            <person name="Kyrpides N.C."/>
            <person name="Klenk H.P."/>
        </authorList>
    </citation>
    <scope>NUCLEOTIDE SEQUENCE [LARGE SCALE GENOMIC DNA]</scope>
    <source>
        <strain evidence="9">DSM 44728 / CIP 108903 / NRRL B-16338 / NBRC 102104 / LLR-40K-21</strain>
    </source>
</reference>
<dbReference type="InterPro" id="IPR002173">
    <property type="entry name" value="Carboh/pur_kinase_PfkB_CS"/>
</dbReference>
<dbReference type="GO" id="GO:0006000">
    <property type="term" value="P:fructose metabolic process"/>
    <property type="evidence" value="ECO:0007669"/>
    <property type="project" value="UniProtKB-ARBA"/>
</dbReference>
<dbReference type="PRINTS" id="PR00990">
    <property type="entry name" value="RIBOKINASE"/>
</dbReference>
<dbReference type="CDD" id="cd01167">
    <property type="entry name" value="bac_FRK"/>
    <property type="match status" value="1"/>
</dbReference>
<dbReference type="InterPro" id="IPR002139">
    <property type="entry name" value="Ribo/fructo_kinase"/>
</dbReference>
<evidence type="ECO:0000256" key="6">
    <source>
        <dbReference type="RuleBase" id="RU003704"/>
    </source>
</evidence>
<dbReference type="PANTHER" id="PTHR43085">
    <property type="entry name" value="HEXOKINASE FAMILY MEMBER"/>
    <property type="match status" value="1"/>
</dbReference>